<proteinExistence type="predicted"/>
<sequence>MSRDSSSSQKEADADLRSSCESSTSTSLAEWWKKNALYARPQLTTWLKRILLVGDGLYEKEQQNAQKGTLFIPFSQFPPKQFHKDCSYHSPPAMFIPQSLENLHSCENWLPRRVTSAWRIAAIVHALEAWNEHECGLYTMSDFEKVWQASLGHGFQPLVFPTQSKYN</sequence>
<dbReference type="GO" id="GO:0016020">
    <property type="term" value="C:membrane"/>
    <property type="evidence" value="ECO:0007669"/>
    <property type="project" value="UniProtKB-SubCell"/>
</dbReference>
<feature type="domain" description="Very-long-chain aldehyde decarbonylase CER1-like C-terminal" evidence="2">
    <location>
        <begin position="45"/>
        <end position="157"/>
    </location>
</feature>
<dbReference type="InterPro" id="IPR021940">
    <property type="entry name" value="CER1-like_C"/>
</dbReference>
<dbReference type="Proteomes" id="UP000516437">
    <property type="component" value="Chromosome 2"/>
</dbReference>
<reference evidence="3 4" key="1">
    <citation type="journal article" date="2019" name="Plant Biotechnol. J.">
        <title>The red bayberry genome and genetic basis of sex determination.</title>
        <authorList>
            <person name="Jia H.M."/>
            <person name="Jia H.J."/>
            <person name="Cai Q.L."/>
            <person name="Wang Y."/>
            <person name="Zhao H.B."/>
            <person name="Yang W.F."/>
            <person name="Wang G.Y."/>
            <person name="Li Y.H."/>
            <person name="Zhan D.L."/>
            <person name="Shen Y.T."/>
            <person name="Niu Q.F."/>
            <person name="Chang L."/>
            <person name="Qiu J."/>
            <person name="Zhao L."/>
            <person name="Xie H.B."/>
            <person name="Fu W.Y."/>
            <person name="Jin J."/>
            <person name="Li X.W."/>
            <person name="Jiao Y."/>
            <person name="Zhou C.C."/>
            <person name="Tu T."/>
            <person name="Chai C.Y."/>
            <person name="Gao J.L."/>
            <person name="Fan L.J."/>
            <person name="van de Weg E."/>
            <person name="Wang J.Y."/>
            <person name="Gao Z.S."/>
        </authorList>
    </citation>
    <scope>NUCLEOTIDE SEQUENCE [LARGE SCALE GENOMIC DNA]</scope>
    <source>
        <tissue evidence="3">Leaves</tissue>
    </source>
</reference>
<dbReference type="AlphaFoldDB" id="A0A6A1WBV6"/>
<comment type="caution">
    <text evidence="3">The sequence shown here is derived from an EMBL/GenBank/DDBJ whole genome shotgun (WGS) entry which is preliminary data.</text>
</comment>
<evidence type="ECO:0000256" key="1">
    <source>
        <dbReference type="ARBA" id="ARBA00004141"/>
    </source>
</evidence>
<evidence type="ECO:0000259" key="2">
    <source>
        <dbReference type="Pfam" id="PF12076"/>
    </source>
</evidence>
<keyword evidence="4" id="KW-1185">Reference proteome</keyword>
<protein>
    <submittedName>
        <fullName evidence="3">Protein CER1-like 2</fullName>
    </submittedName>
</protein>
<dbReference type="EMBL" id="RXIC02000020">
    <property type="protein sequence ID" value="KAB1222661.1"/>
    <property type="molecule type" value="Genomic_DNA"/>
</dbReference>
<dbReference type="Pfam" id="PF12076">
    <property type="entry name" value="CER1-like_C"/>
    <property type="match status" value="1"/>
</dbReference>
<evidence type="ECO:0000313" key="3">
    <source>
        <dbReference type="EMBL" id="KAB1222661.1"/>
    </source>
</evidence>
<dbReference type="OrthoDB" id="408954at2759"/>
<evidence type="ECO:0000313" key="4">
    <source>
        <dbReference type="Proteomes" id="UP000516437"/>
    </source>
</evidence>
<comment type="subcellular location">
    <subcellularLocation>
        <location evidence="1">Membrane</location>
        <topology evidence="1">Multi-pass membrane protein</topology>
    </subcellularLocation>
</comment>
<accession>A0A6A1WBV6</accession>
<organism evidence="3 4">
    <name type="scientific">Morella rubra</name>
    <name type="common">Chinese bayberry</name>
    <dbReference type="NCBI Taxonomy" id="262757"/>
    <lineage>
        <taxon>Eukaryota</taxon>
        <taxon>Viridiplantae</taxon>
        <taxon>Streptophyta</taxon>
        <taxon>Embryophyta</taxon>
        <taxon>Tracheophyta</taxon>
        <taxon>Spermatophyta</taxon>
        <taxon>Magnoliopsida</taxon>
        <taxon>eudicotyledons</taxon>
        <taxon>Gunneridae</taxon>
        <taxon>Pentapetalae</taxon>
        <taxon>rosids</taxon>
        <taxon>fabids</taxon>
        <taxon>Fagales</taxon>
        <taxon>Myricaceae</taxon>
        <taxon>Morella</taxon>
    </lineage>
</organism>
<name>A0A6A1WBV6_9ROSI</name>
<gene>
    <name evidence="3" type="ORF">CJ030_MR2G010258</name>
</gene>